<name>A0ABQ6H0T6_9GAMM</name>
<evidence type="ECO:0000259" key="1">
    <source>
        <dbReference type="SMART" id="SM01008"/>
    </source>
</evidence>
<dbReference type="Pfam" id="PF02738">
    <property type="entry name" value="MoCoBD_1"/>
    <property type="match status" value="1"/>
</dbReference>
<dbReference type="SMART" id="SM01008">
    <property type="entry name" value="Ald_Xan_dh_C"/>
    <property type="match status" value="1"/>
</dbReference>
<dbReference type="InterPro" id="IPR008274">
    <property type="entry name" value="AldOxase/xan_DH_MoCoBD1"/>
</dbReference>
<dbReference type="InterPro" id="IPR012368">
    <property type="entry name" value="OxRdtase_Mopterin-bd_su_IorB"/>
</dbReference>
<dbReference type="RefSeq" id="WP_284206813.1">
    <property type="nucleotide sequence ID" value="NZ_BSSU01000004.1"/>
</dbReference>
<protein>
    <submittedName>
        <fullName evidence="2">Aldehyde dehydrogenase</fullName>
    </submittedName>
</protein>
<evidence type="ECO:0000313" key="3">
    <source>
        <dbReference type="Proteomes" id="UP001157133"/>
    </source>
</evidence>
<comment type="caution">
    <text evidence="2">The sequence shown here is derived from an EMBL/GenBank/DDBJ whole genome shotgun (WGS) entry which is preliminary data.</text>
</comment>
<dbReference type="Gene3D" id="3.30.365.10">
    <property type="entry name" value="Aldehyde oxidase/xanthine dehydrogenase, molybdopterin binding domain"/>
    <property type="match status" value="4"/>
</dbReference>
<dbReference type="PANTHER" id="PTHR47495">
    <property type="entry name" value="ALDEHYDE DEHYDROGENASE"/>
    <property type="match status" value="1"/>
</dbReference>
<reference evidence="2 3" key="1">
    <citation type="submission" date="2023-03" db="EMBL/GenBank/DDBJ databases">
        <title>Draft genome sequence of Thalassotalea eurytherma JCM 18482T.</title>
        <authorList>
            <person name="Sawabe T."/>
        </authorList>
    </citation>
    <scope>NUCLEOTIDE SEQUENCE [LARGE SCALE GENOMIC DNA]</scope>
    <source>
        <strain evidence="2 3">JCM 18482</strain>
    </source>
</reference>
<dbReference type="InterPro" id="IPR000674">
    <property type="entry name" value="Ald_Oxase/Xan_DH_a/b"/>
</dbReference>
<dbReference type="InterPro" id="IPR046867">
    <property type="entry name" value="AldOxase/xan_DH_MoCoBD2"/>
</dbReference>
<dbReference type="Pfam" id="PF20256">
    <property type="entry name" value="MoCoBD_2"/>
    <property type="match status" value="2"/>
</dbReference>
<organism evidence="2 3">
    <name type="scientific">Thalassotalea eurytherma</name>
    <dbReference type="NCBI Taxonomy" id="1144278"/>
    <lineage>
        <taxon>Bacteria</taxon>
        <taxon>Pseudomonadati</taxon>
        <taxon>Pseudomonadota</taxon>
        <taxon>Gammaproteobacteria</taxon>
        <taxon>Alteromonadales</taxon>
        <taxon>Colwelliaceae</taxon>
        <taxon>Thalassotalea</taxon>
    </lineage>
</organism>
<dbReference type="SUPFAM" id="SSF56003">
    <property type="entry name" value="Molybdenum cofactor-binding domain"/>
    <property type="match status" value="2"/>
</dbReference>
<gene>
    <name evidence="2" type="ORF">theurythT_09310</name>
</gene>
<keyword evidence="3" id="KW-1185">Reference proteome</keyword>
<dbReference type="Proteomes" id="UP001157133">
    <property type="component" value="Unassembled WGS sequence"/>
</dbReference>
<feature type="domain" description="Aldehyde oxidase/xanthine dehydrogenase a/b hammerhead" evidence="1">
    <location>
        <begin position="219"/>
        <end position="305"/>
    </location>
</feature>
<sequence length="767" mass="83637">MNLLNNFSKNKTEDSLQLSRRKFLISAVNSALVMAFAPLTMSLTASASEIIKQNGFSPSIWFEISTLGEITVHVARCEMGQHVGTALAQIVAEELGANWDDIRVEHASSDPKWGFVMTGGSWSVFQMYKPLSQAGAAGRITLIEAGAKLLGVAPKSCDVKDSKVISGSKSVTFAEIIKQGKFDRTFTPEEMNKLPIKSPDKRHTIGFDRLALDVPPKTNGKAVYGIDVELEGMVYTRPVIPPTRYGSKVLGVDDSNAKKIKGYLGYEILKDQSNWIEGWVSVIAESYHSAIKAADAIKVSYKSGDTTNVSEQDIIDEGRKLVNTKSAGVLFVNDGDMDKAFDSAASTLDATYITHTAMHFQMEPLNALAEFKDGVWHIHCGNQSHSLTLPAVAKALGVSDDSVIVHQYYLGGGFGRRAYGDYAIPAALTAKQYGKPVKLIFTRPDDAKFDQARSASVQKVSAAINDKNELVGYEHNISAGWPTLSMAPGFMPKGIDNTGNFDPFSTSGSDHWYTIANNRVRTINNPLAQKTFTPGWLRSVGPGWISFGAESFIDEVAHELKKDPVEMRLAMLDGKGKNRGHHPQSVHGAKRLKFVLENCKKAANWGQKLPKNEGLGIATSFGQEREMPTWIACAAHVAVNPTSGEITIKKIFMTIDCGTVVHPDSALAQIEGSILWGVSLALHEGTEVSNGNYIATNFHNYTPLRMNNMPEMEINFVESKEFPVGLGEPGVIAVAPAIANAVFHATGIRLRELPMKPEHIRQQSKQA</sequence>
<proteinExistence type="predicted"/>
<dbReference type="InterPro" id="IPR052516">
    <property type="entry name" value="N-heterocyclic_Hydroxylase"/>
</dbReference>
<dbReference type="PIRSF" id="PIRSF036389">
    <property type="entry name" value="IOR_B"/>
    <property type="match status" value="1"/>
</dbReference>
<dbReference type="PROSITE" id="PS51318">
    <property type="entry name" value="TAT"/>
    <property type="match status" value="1"/>
</dbReference>
<dbReference type="InterPro" id="IPR006311">
    <property type="entry name" value="TAT_signal"/>
</dbReference>
<dbReference type="PANTHER" id="PTHR47495:SF2">
    <property type="entry name" value="ALDEHYDE DEHYDROGENASE"/>
    <property type="match status" value="1"/>
</dbReference>
<dbReference type="InterPro" id="IPR037165">
    <property type="entry name" value="AldOxase/xan_DH_Mopterin-bd_sf"/>
</dbReference>
<evidence type="ECO:0000313" key="2">
    <source>
        <dbReference type="EMBL" id="GLX81479.1"/>
    </source>
</evidence>
<accession>A0ABQ6H0T6</accession>
<dbReference type="Gene3D" id="3.90.1170.50">
    <property type="entry name" value="Aldehyde oxidase/xanthine dehydrogenase, a/b hammerhead"/>
    <property type="match status" value="1"/>
</dbReference>
<dbReference type="EMBL" id="BSSU01000004">
    <property type="protein sequence ID" value="GLX81479.1"/>
    <property type="molecule type" value="Genomic_DNA"/>
</dbReference>